<dbReference type="EMBL" id="JAZHFV010000004">
    <property type="protein sequence ID" value="MEX4008562.1"/>
    <property type="molecule type" value="Genomic_DNA"/>
</dbReference>
<proteinExistence type="inferred from homology"/>
<keyword evidence="3" id="KW-1003">Cell membrane</keyword>
<comment type="caution">
    <text evidence="9">Lacks conserved residue(s) required for the propagation of feature annotation.</text>
</comment>
<reference evidence="11 12" key="1">
    <citation type="submission" date="2024-01" db="EMBL/GenBank/DDBJ databases">
        <title>New evidence supports the origin of RcGTA from prophage.</title>
        <authorList>
            <person name="Xu Y."/>
            <person name="Liu B."/>
            <person name="Chen F."/>
        </authorList>
    </citation>
    <scope>NUCLEOTIDE SEQUENCE [LARGE SCALE GENOMIC DNA]</scope>
    <source>
        <strain evidence="11 12">CBW1107-2</strain>
    </source>
</reference>
<keyword evidence="5 9" id="KW-0812">Transmembrane</keyword>
<dbReference type="InterPro" id="IPR007387">
    <property type="entry name" value="TRAP_DctQ"/>
</dbReference>
<comment type="subcellular location">
    <subcellularLocation>
        <location evidence="1 9">Cell inner membrane</location>
        <topology evidence="1 9">Multi-pass membrane protein</topology>
    </subcellularLocation>
</comment>
<dbReference type="Proteomes" id="UP001559025">
    <property type="component" value="Unassembled WGS sequence"/>
</dbReference>
<evidence type="ECO:0000256" key="6">
    <source>
        <dbReference type="ARBA" id="ARBA00022989"/>
    </source>
</evidence>
<evidence type="ECO:0000256" key="5">
    <source>
        <dbReference type="ARBA" id="ARBA00022692"/>
    </source>
</evidence>
<dbReference type="PANTHER" id="PTHR35011:SF4">
    <property type="entry name" value="SLL1102 PROTEIN"/>
    <property type="match status" value="1"/>
</dbReference>
<keyword evidence="4 9" id="KW-0997">Cell inner membrane</keyword>
<protein>
    <recommendedName>
        <fullName evidence="9">TRAP transporter small permease protein</fullName>
    </recommendedName>
</protein>
<comment type="subunit">
    <text evidence="9">The complex comprises the extracytoplasmic solute receptor protein and the two transmembrane proteins.</text>
</comment>
<evidence type="ECO:0000313" key="12">
    <source>
        <dbReference type="Proteomes" id="UP001559025"/>
    </source>
</evidence>
<evidence type="ECO:0000256" key="3">
    <source>
        <dbReference type="ARBA" id="ARBA00022475"/>
    </source>
</evidence>
<keyword evidence="7 9" id="KW-0472">Membrane</keyword>
<evidence type="ECO:0000259" key="10">
    <source>
        <dbReference type="Pfam" id="PF04290"/>
    </source>
</evidence>
<evidence type="ECO:0000256" key="9">
    <source>
        <dbReference type="RuleBase" id="RU369079"/>
    </source>
</evidence>
<dbReference type="RefSeq" id="WP_368803574.1">
    <property type="nucleotide sequence ID" value="NZ_JAZHFV010000004.1"/>
</dbReference>
<comment type="caution">
    <text evidence="11">The sequence shown here is derived from an EMBL/GenBank/DDBJ whole genome shotgun (WGS) entry which is preliminary data.</text>
</comment>
<feature type="domain" description="Tripartite ATP-independent periplasmic transporters DctQ component" evidence="10">
    <location>
        <begin position="29"/>
        <end position="162"/>
    </location>
</feature>
<feature type="transmembrane region" description="Helical" evidence="9">
    <location>
        <begin position="92"/>
        <end position="113"/>
    </location>
</feature>
<comment type="function">
    <text evidence="9">Part of the tripartite ATP-independent periplasmic (TRAP) transport system.</text>
</comment>
<name>A0ABV3WV47_9HYPH</name>
<evidence type="ECO:0000313" key="11">
    <source>
        <dbReference type="EMBL" id="MEX4008562.1"/>
    </source>
</evidence>
<accession>A0ABV3WV47</accession>
<keyword evidence="6 9" id="KW-1133">Transmembrane helix</keyword>
<evidence type="ECO:0000256" key="7">
    <source>
        <dbReference type="ARBA" id="ARBA00023136"/>
    </source>
</evidence>
<dbReference type="InterPro" id="IPR055348">
    <property type="entry name" value="DctQ"/>
</dbReference>
<keyword evidence="2 9" id="KW-0813">Transport</keyword>
<dbReference type="PANTHER" id="PTHR35011">
    <property type="entry name" value="2,3-DIKETO-L-GULONATE TRAP TRANSPORTER SMALL PERMEASE PROTEIN YIAM"/>
    <property type="match status" value="1"/>
</dbReference>
<sequence>MKVLAAIVQIINAINRVVGNVFSWLSLAIVLVCFTVVVQRYALATTHLWMQDLYVWLNGAMFTAVAGFALLRNDHVRVDIFYRPAGPERKALIDLIGVVFFLMPFAWIVYAYGWNFVARSWRLYEGSANVGGMPGLFILKSFILVFAFVIAIQGISMALRSILVLTRNDHLLPADYRYETQQENH</sequence>
<evidence type="ECO:0000256" key="4">
    <source>
        <dbReference type="ARBA" id="ARBA00022519"/>
    </source>
</evidence>
<feature type="transmembrane region" description="Helical" evidence="9">
    <location>
        <begin position="21"/>
        <end position="41"/>
    </location>
</feature>
<comment type="similarity">
    <text evidence="8 9">Belongs to the TRAP transporter small permease family.</text>
</comment>
<dbReference type="Pfam" id="PF04290">
    <property type="entry name" value="DctQ"/>
    <property type="match status" value="1"/>
</dbReference>
<keyword evidence="12" id="KW-1185">Reference proteome</keyword>
<feature type="transmembrane region" description="Helical" evidence="9">
    <location>
        <begin position="53"/>
        <end position="71"/>
    </location>
</feature>
<evidence type="ECO:0000256" key="8">
    <source>
        <dbReference type="ARBA" id="ARBA00038436"/>
    </source>
</evidence>
<organism evidence="11 12">
    <name type="scientific">Neoaquamicrobium sediminum</name>
    <dbReference type="NCBI Taxonomy" id="1849104"/>
    <lineage>
        <taxon>Bacteria</taxon>
        <taxon>Pseudomonadati</taxon>
        <taxon>Pseudomonadota</taxon>
        <taxon>Alphaproteobacteria</taxon>
        <taxon>Hyphomicrobiales</taxon>
        <taxon>Phyllobacteriaceae</taxon>
        <taxon>Neoaquamicrobium</taxon>
    </lineage>
</organism>
<gene>
    <name evidence="11" type="ORF">V1479_14710</name>
</gene>
<evidence type="ECO:0000256" key="2">
    <source>
        <dbReference type="ARBA" id="ARBA00022448"/>
    </source>
</evidence>
<evidence type="ECO:0000256" key="1">
    <source>
        <dbReference type="ARBA" id="ARBA00004429"/>
    </source>
</evidence>